<dbReference type="NCBIfam" id="TIGR03696">
    <property type="entry name" value="Rhs_assc_core"/>
    <property type="match status" value="1"/>
</dbReference>
<proteinExistence type="predicted"/>
<organism evidence="1 2">
    <name type="scientific">Candidatus Endobugula sertula</name>
    <name type="common">Bugula neritina bacterial symbiont</name>
    <dbReference type="NCBI Taxonomy" id="62101"/>
    <lineage>
        <taxon>Bacteria</taxon>
        <taxon>Pseudomonadati</taxon>
        <taxon>Pseudomonadota</taxon>
        <taxon>Gammaproteobacteria</taxon>
        <taxon>Cellvibrionales</taxon>
        <taxon>Cellvibrionaceae</taxon>
        <taxon>Candidatus Endobugula</taxon>
    </lineage>
</organism>
<comment type="caution">
    <text evidence="1">The sequence shown here is derived from an EMBL/GenBank/DDBJ whole genome shotgun (WGS) entry which is preliminary data.</text>
</comment>
<dbReference type="STRING" id="62101.AB835_02765"/>
<protein>
    <recommendedName>
        <fullName evidence="3">RHS repeat-associated core domain-containing protein</fullName>
    </recommendedName>
</protein>
<dbReference type="Gene3D" id="2.180.10.10">
    <property type="entry name" value="RHS repeat-associated core"/>
    <property type="match status" value="1"/>
</dbReference>
<name>A0A1D2QSV0_9GAMM</name>
<sequence length="120" mass="13476">MLRREQPNANVQAVLTLGIETDDYLRDIQDNNDVLDEDVHLLAEALSGGTVFLGDYRGFTSHETIKELGLVNMNARLYDPVIGRFVSADSVIPDVSQPLAYNRYAYVRNNPMSYRDSSGH</sequence>
<dbReference type="EMBL" id="MDLC01000006">
    <property type="protein sequence ID" value="ODS24665.1"/>
    <property type="molecule type" value="Genomic_DNA"/>
</dbReference>
<evidence type="ECO:0008006" key="3">
    <source>
        <dbReference type="Google" id="ProtNLM"/>
    </source>
</evidence>
<dbReference type="Proteomes" id="UP000242502">
    <property type="component" value="Unassembled WGS sequence"/>
</dbReference>
<evidence type="ECO:0000313" key="2">
    <source>
        <dbReference type="Proteomes" id="UP000242502"/>
    </source>
</evidence>
<accession>A0A1D2QSV0</accession>
<gene>
    <name evidence="1" type="ORF">AB835_02765</name>
</gene>
<reference evidence="1 2" key="1">
    <citation type="journal article" date="2016" name="Appl. Environ. Microbiol.">
        <title>Lack of Overt Genome Reduction in the Bryostatin-Producing Bryozoan Symbiont "Candidatus Endobugula sertula".</title>
        <authorList>
            <person name="Miller I.J."/>
            <person name="Vanee N."/>
            <person name="Fong S.S."/>
            <person name="Lim-Fong G.E."/>
            <person name="Kwan J.C."/>
        </authorList>
    </citation>
    <scope>NUCLEOTIDE SEQUENCE [LARGE SCALE GENOMIC DNA]</scope>
    <source>
        <strain evidence="1">AB1-4</strain>
    </source>
</reference>
<dbReference type="AlphaFoldDB" id="A0A1D2QSV0"/>
<dbReference type="InterPro" id="IPR022385">
    <property type="entry name" value="Rhs_assc_core"/>
</dbReference>
<evidence type="ECO:0000313" key="1">
    <source>
        <dbReference type="EMBL" id="ODS24665.1"/>
    </source>
</evidence>